<evidence type="ECO:0008006" key="3">
    <source>
        <dbReference type="Google" id="ProtNLM"/>
    </source>
</evidence>
<reference evidence="1" key="1">
    <citation type="submission" date="2023-03" db="EMBL/GenBank/DDBJ databases">
        <title>Electrophorus voltai genome.</title>
        <authorList>
            <person name="Bian C."/>
        </authorList>
    </citation>
    <scope>NUCLEOTIDE SEQUENCE</scope>
    <source>
        <strain evidence="1">CB-2022</strain>
        <tissue evidence="1">Muscle</tissue>
    </source>
</reference>
<keyword evidence="2" id="KW-1185">Reference proteome</keyword>
<dbReference type="AlphaFoldDB" id="A0AAD8YQ14"/>
<dbReference type="Pfam" id="PF15165">
    <property type="entry name" value="REC114-like"/>
    <property type="match status" value="1"/>
</dbReference>
<dbReference type="PANTHER" id="PTHR34921">
    <property type="entry name" value="MEIOTIC RECOMBINATION PROTEIN REC114"/>
    <property type="match status" value="1"/>
</dbReference>
<dbReference type="InterPro" id="IPR029168">
    <property type="entry name" value="REC114L"/>
</dbReference>
<gene>
    <name evidence="1" type="ORF">P4O66_003338</name>
</gene>
<sequence length="203" mass="22738">MERRCAEVFESSESTGKLELMILESGHLLVSQAQELLEGFSLLNARSFLKIHQKSDSLLFHMTSKGESRMMRLQFDGSNRSEAVDLCRKAVERLQEYLPIGTEEQPAPPPSTQTTETVPCDHQKQAPIDAPQAVPDVTQESVTIKHLSQHFLGLHGLSLPLAYRHCTVPPSTMEALLRLCLLDSGFPAFVEEVENKLKELIQE</sequence>
<protein>
    <recommendedName>
        <fullName evidence="3">Meiotic recombination protein REC114</fullName>
    </recommendedName>
</protein>
<proteinExistence type="predicted"/>
<name>A0AAD8YQ14_9TELE</name>
<dbReference type="EMBL" id="JAROKS010000026">
    <property type="protein sequence ID" value="KAK1784656.1"/>
    <property type="molecule type" value="Genomic_DNA"/>
</dbReference>
<organism evidence="1 2">
    <name type="scientific">Electrophorus voltai</name>
    <dbReference type="NCBI Taxonomy" id="2609070"/>
    <lineage>
        <taxon>Eukaryota</taxon>
        <taxon>Metazoa</taxon>
        <taxon>Chordata</taxon>
        <taxon>Craniata</taxon>
        <taxon>Vertebrata</taxon>
        <taxon>Euteleostomi</taxon>
        <taxon>Actinopterygii</taxon>
        <taxon>Neopterygii</taxon>
        <taxon>Teleostei</taxon>
        <taxon>Ostariophysi</taxon>
        <taxon>Gymnotiformes</taxon>
        <taxon>Gymnotoidei</taxon>
        <taxon>Gymnotidae</taxon>
        <taxon>Electrophorus</taxon>
    </lineage>
</organism>
<dbReference type="PANTHER" id="PTHR34921:SF1">
    <property type="entry name" value="MEIOTIC RECOMBINATION PROTEIN REC114"/>
    <property type="match status" value="1"/>
</dbReference>
<accession>A0AAD8YQ14</accession>
<comment type="caution">
    <text evidence="1">The sequence shown here is derived from an EMBL/GenBank/DDBJ whole genome shotgun (WGS) entry which is preliminary data.</text>
</comment>
<evidence type="ECO:0000313" key="1">
    <source>
        <dbReference type="EMBL" id="KAK1784656.1"/>
    </source>
</evidence>
<evidence type="ECO:0000313" key="2">
    <source>
        <dbReference type="Proteomes" id="UP001239994"/>
    </source>
</evidence>
<dbReference type="Proteomes" id="UP001239994">
    <property type="component" value="Unassembled WGS sequence"/>
</dbReference>